<evidence type="ECO:0000313" key="4">
    <source>
        <dbReference type="EMBL" id="AAS62475.1"/>
    </source>
</evidence>
<evidence type="ECO:0000256" key="1">
    <source>
        <dbReference type="ARBA" id="ARBA00023125"/>
    </source>
</evidence>
<dbReference type="GO" id="GO:0006355">
    <property type="term" value="P:regulation of DNA-templated transcription"/>
    <property type="evidence" value="ECO:0007669"/>
    <property type="project" value="InterPro"/>
</dbReference>
<dbReference type="AlphaFoldDB" id="Q8CLA3"/>
<name>Q8CLA3_YERPE</name>
<dbReference type="InterPro" id="IPR036388">
    <property type="entry name" value="WH-like_DNA-bd_sf"/>
</dbReference>
<dbReference type="Proteomes" id="UP000001019">
    <property type="component" value="Chromosome"/>
</dbReference>
<accession>Q8CLA3</accession>
<reference evidence="4" key="4">
    <citation type="submission" date="2016-05" db="EMBL/GenBank/DDBJ databases">
        <title>Reannotation of Yersinia pestis strain 91001 based on omics data.</title>
        <authorList>
            <person name="Yiqing M."/>
        </authorList>
    </citation>
    <scope>NUCLEOTIDE SEQUENCE</scope>
    <source>
        <strain evidence="4">91001</strain>
    </source>
</reference>
<gene>
    <name evidence="4" type="primary">csgD</name>
    <name evidence="3" type="ordered locus">y1741</name>
    <name evidence="4" type="ordered locus">YP_2269</name>
</gene>
<evidence type="ECO:0000259" key="2">
    <source>
        <dbReference type="PROSITE" id="PS50043"/>
    </source>
</evidence>
<dbReference type="InterPro" id="IPR016032">
    <property type="entry name" value="Sig_transdc_resp-reg_C-effctor"/>
</dbReference>
<dbReference type="SUPFAM" id="SSF46894">
    <property type="entry name" value="C-terminal effector domain of the bipartite response regulators"/>
    <property type="match status" value="1"/>
</dbReference>
<reference evidence="5" key="3">
    <citation type="journal article" date="2004" name="DNA Res.">
        <title>Complete genome sequence of Yersinia pestis strain 91001, an isolate avirulent to humans.</title>
        <authorList>
            <person name="Song Y."/>
            <person name="Tong Z."/>
            <person name="Wang J."/>
            <person name="Wang L."/>
            <person name="Guo Z."/>
            <person name="Han Y."/>
            <person name="Zhang J."/>
            <person name="Pei D."/>
            <person name="Zhou D."/>
            <person name="Qin H."/>
            <person name="Pang X."/>
            <person name="Han Y."/>
            <person name="Zhai J."/>
            <person name="Li M."/>
            <person name="Cui B."/>
            <person name="Qi Z."/>
            <person name="Jin L."/>
            <person name="Dai R."/>
            <person name="Chen F."/>
            <person name="Li S."/>
            <person name="Ye C."/>
            <person name="Du Z."/>
            <person name="Lin W."/>
            <person name="Wang J."/>
            <person name="Yu J."/>
            <person name="Yang H."/>
            <person name="Wang J."/>
            <person name="Huang P."/>
            <person name="Yang R."/>
        </authorList>
    </citation>
    <scope>NUCLEOTIDE SEQUENCE [LARGE SCALE GENOMIC DNA]</scope>
    <source>
        <strain evidence="5">91001 / Biovar Mediaevalis</strain>
    </source>
</reference>
<dbReference type="KEGG" id="ypk:y1741"/>
<dbReference type="EMBL" id="AE009952">
    <property type="protein sequence ID" value="AAM85309.1"/>
    <property type="molecule type" value="Genomic_DNA"/>
</dbReference>
<dbReference type="Gene3D" id="1.10.10.10">
    <property type="entry name" value="Winged helix-like DNA-binding domain superfamily/Winged helix DNA-binding domain"/>
    <property type="match status" value="1"/>
</dbReference>
<organism evidence="3 6">
    <name type="scientific">Yersinia pestis</name>
    <dbReference type="NCBI Taxonomy" id="632"/>
    <lineage>
        <taxon>Bacteria</taxon>
        <taxon>Pseudomonadati</taxon>
        <taxon>Pseudomonadota</taxon>
        <taxon>Gammaproteobacteria</taxon>
        <taxon>Enterobacterales</taxon>
        <taxon>Yersiniaceae</taxon>
        <taxon>Yersinia</taxon>
    </lineage>
</organism>
<dbReference type="InterPro" id="IPR000792">
    <property type="entry name" value="Tscrpt_reg_LuxR_C"/>
</dbReference>
<dbReference type="DNASU" id="1146688"/>
<dbReference type="EnsemblBacteria" id="AAS62475">
    <property type="protein sequence ID" value="AAS62475"/>
    <property type="gene ID" value="YP_2269"/>
</dbReference>
<reference evidence="4" key="2">
    <citation type="submission" date="2003-04" db="EMBL/GenBank/DDBJ databases">
        <authorList>
            <person name="Song Y."/>
            <person name="Tong Z."/>
            <person name="Wang L."/>
            <person name="Han Y."/>
            <person name="Zhang J."/>
            <person name="Pei D."/>
            <person name="Wang J."/>
            <person name="Zhou D."/>
            <person name="Han Y."/>
            <person name="Pang X."/>
            <person name="Zhai J."/>
            <person name="Chen F."/>
            <person name="Qin H."/>
            <person name="Wang J."/>
            <person name="Li S."/>
            <person name="Guo Z."/>
            <person name="Ye C."/>
            <person name="Du Z."/>
            <person name="Lin W."/>
            <person name="Wang J."/>
            <person name="Yu J."/>
            <person name="Yang H."/>
            <person name="Wang J."/>
            <person name="Huang P."/>
            <person name="Yang R."/>
        </authorList>
    </citation>
    <scope>NUCLEOTIDE SEQUENCE</scope>
    <source>
        <strain evidence="4">91001</strain>
    </source>
</reference>
<dbReference type="Pfam" id="PF00196">
    <property type="entry name" value="GerE"/>
    <property type="match status" value="1"/>
</dbReference>
<sequence>MLSDKDVNHMKILIIDECFYTRSGVNTYLNSVSSIKLMDVPTVEEATLAIQEFQPDIIIVNLTQYCRYGGHCPLLAQFIHYCTRAKVYIYLDASYPFSETPIPLTESVSMPIPLTESVSILAKKHLPNLLRRLPGFSLERLGIQPNQQASLFSPQEHKVMCYWMTEMPNYRIARKLNISGSTVYSHKRHITEKIKVRNRLELCFIYNVFKYLY</sequence>
<evidence type="ECO:0000313" key="6">
    <source>
        <dbReference type="Proteomes" id="UP000002490"/>
    </source>
</evidence>
<dbReference type="PROSITE" id="PS50043">
    <property type="entry name" value="HTH_LUXR_2"/>
    <property type="match status" value="1"/>
</dbReference>
<dbReference type="KEGG" id="ypm:YP_2269"/>
<dbReference type="HOGENOM" id="CLU_105065_1_0_6"/>
<dbReference type="SMART" id="SM00421">
    <property type="entry name" value="HTH_LUXR"/>
    <property type="match status" value="1"/>
</dbReference>
<dbReference type="GO" id="GO:0003677">
    <property type="term" value="F:DNA binding"/>
    <property type="evidence" value="ECO:0007669"/>
    <property type="project" value="UniProtKB-KW"/>
</dbReference>
<evidence type="ECO:0000313" key="5">
    <source>
        <dbReference type="Proteomes" id="UP000001019"/>
    </source>
</evidence>
<evidence type="ECO:0000313" key="3">
    <source>
        <dbReference type="EMBL" id="AAM85309.1"/>
    </source>
</evidence>
<dbReference type="EMBL" id="AE017042">
    <property type="protein sequence ID" value="AAS62475.1"/>
    <property type="molecule type" value="Genomic_DNA"/>
</dbReference>
<feature type="domain" description="HTH luxR-type" evidence="2">
    <location>
        <begin position="145"/>
        <end position="213"/>
    </location>
</feature>
<accession>Q74TB9</accession>
<keyword evidence="1" id="KW-0238">DNA-binding</keyword>
<protein>
    <submittedName>
        <fullName evidence="4">LuxR-family regulatory protein</fullName>
    </submittedName>
</protein>
<dbReference type="Proteomes" id="UP000002490">
    <property type="component" value="Chromosome"/>
</dbReference>
<dbReference type="CDD" id="cd06170">
    <property type="entry name" value="LuxR_C_like"/>
    <property type="match status" value="1"/>
</dbReference>
<proteinExistence type="predicted"/>
<reference evidence="3 6" key="1">
    <citation type="journal article" date="2002" name="J. Bacteriol.">
        <title>Genome sequence of Yersinia pestis KIM.</title>
        <authorList>
            <person name="Deng W."/>
            <person name="Burland V."/>
            <person name="Plunkett G.III."/>
            <person name="Boutin A."/>
            <person name="Mayhew G.F."/>
            <person name="Liss P."/>
            <person name="Perna N.T."/>
            <person name="Rose D.J."/>
            <person name="Mau B."/>
            <person name="Zhou S."/>
            <person name="Schwartz D.C."/>
            <person name="Fetherston J.D."/>
            <person name="Lindler L.E."/>
            <person name="Brubaker R.R."/>
            <person name="Plana G.V."/>
            <person name="Straley S.C."/>
            <person name="McDonough K.A."/>
            <person name="Nilles M.L."/>
            <person name="Matson J.S."/>
            <person name="Blattner F.R."/>
            <person name="Perry R.D."/>
        </authorList>
    </citation>
    <scope>NUCLEOTIDE SEQUENCE [LARGE SCALE GENOMIC DNA]</scope>
    <source>
        <strain evidence="3">KIM</strain>
        <strain evidence="6">KIM10+ / Biovar Mediaevalis</strain>
    </source>
</reference>